<evidence type="ECO:0000313" key="17">
    <source>
        <dbReference type="EMBL" id="VFJ62377.1"/>
    </source>
</evidence>
<name>A0A450SYZ2_9GAMM</name>
<feature type="binding site" evidence="13">
    <location>
        <position position="123"/>
    </location>
    <ligand>
        <name>substrate</name>
    </ligand>
</feature>
<comment type="pathway">
    <text evidence="2">Cofactor biosynthesis; NAD(+) biosynthesis; nicotinate D-ribonucleotide from quinolinate: step 1/1.</text>
</comment>
<keyword evidence="8 12" id="KW-0808">Transferase</keyword>
<dbReference type="InterPro" id="IPR027277">
    <property type="entry name" value="NadC/ModD"/>
</dbReference>
<proteinExistence type="inferred from homology"/>
<dbReference type="SUPFAM" id="SSF51690">
    <property type="entry name" value="Nicotinate/Quinolinate PRTase C-terminal domain-like"/>
    <property type="match status" value="1"/>
</dbReference>
<evidence type="ECO:0000256" key="13">
    <source>
        <dbReference type="PIRSR" id="PIRSR006250-1"/>
    </source>
</evidence>
<dbReference type="GO" id="GO:0004514">
    <property type="term" value="F:nicotinate-nucleotide diphosphorylase (carboxylating) activity"/>
    <property type="evidence" value="ECO:0007669"/>
    <property type="project" value="UniProtKB-EC"/>
</dbReference>
<keyword evidence="7 12" id="KW-0328">Glycosyltransferase</keyword>
<feature type="domain" description="Quinolinate phosphoribosyl transferase N-terminal" evidence="15">
    <location>
        <begin position="49"/>
        <end position="133"/>
    </location>
</feature>
<dbReference type="EC" id="2.4.2.19" evidence="5"/>
<dbReference type="SUPFAM" id="SSF54675">
    <property type="entry name" value="Nicotinate/Quinolinate PRTase N-terminal domain-like"/>
    <property type="match status" value="1"/>
</dbReference>
<dbReference type="InterPro" id="IPR013785">
    <property type="entry name" value="Aldolase_TIM"/>
</dbReference>
<dbReference type="FunFam" id="3.20.20.70:FF:000030">
    <property type="entry name" value="Nicotinate-nucleotide pyrophosphorylase, carboxylating"/>
    <property type="match status" value="1"/>
</dbReference>
<dbReference type="InterPro" id="IPR036068">
    <property type="entry name" value="Nicotinate_pribotase-like_C"/>
</dbReference>
<comment type="subunit">
    <text evidence="4">Hexamer formed by 3 homodimers.</text>
</comment>
<evidence type="ECO:0000256" key="8">
    <source>
        <dbReference type="ARBA" id="ARBA00022679"/>
    </source>
</evidence>
<feature type="binding site" evidence="13">
    <location>
        <position position="190"/>
    </location>
    <ligand>
        <name>substrate</name>
    </ligand>
</feature>
<evidence type="ECO:0000256" key="1">
    <source>
        <dbReference type="ARBA" id="ARBA00003237"/>
    </source>
</evidence>
<evidence type="ECO:0000256" key="2">
    <source>
        <dbReference type="ARBA" id="ARBA00004893"/>
    </source>
</evidence>
<dbReference type="InterPro" id="IPR004393">
    <property type="entry name" value="NadC"/>
</dbReference>
<comment type="function">
    <text evidence="1">Involved in the catabolism of quinolinic acid (QA).</text>
</comment>
<dbReference type="GO" id="GO:0005737">
    <property type="term" value="C:cytoplasm"/>
    <property type="evidence" value="ECO:0007669"/>
    <property type="project" value="TreeGrafter"/>
</dbReference>
<accession>A0A450SYZ2</accession>
<dbReference type="InterPro" id="IPR002638">
    <property type="entry name" value="Quinolinate_PRibosylTrfase_C"/>
</dbReference>
<reference evidence="16" key="1">
    <citation type="submission" date="2019-02" db="EMBL/GenBank/DDBJ databases">
        <authorList>
            <person name="Gruber-Vodicka R. H."/>
            <person name="Seah K. B. B."/>
        </authorList>
    </citation>
    <scope>NUCLEOTIDE SEQUENCE</scope>
    <source>
        <strain evidence="17">BECK_BZ106</strain>
        <strain evidence="16">BECK_BZ15</strain>
    </source>
</reference>
<feature type="binding site" evidence="13">
    <location>
        <begin position="156"/>
        <end position="158"/>
    </location>
    <ligand>
        <name>substrate</name>
    </ligand>
</feature>
<evidence type="ECO:0000256" key="5">
    <source>
        <dbReference type="ARBA" id="ARBA00011944"/>
    </source>
</evidence>
<organism evidence="16">
    <name type="scientific">Candidatus Kentrum sp. FW</name>
    <dbReference type="NCBI Taxonomy" id="2126338"/>
    <lineage>
        <taxon>Bacteria</taxon>
        <taxon>Pseudomonadati</taxon>
        <taxon>Pseudomonadota</taxon>
        <taxon>Gammaproteobacteria</taxon>
        <taxon>Candidatus Kentrum</taxon>
    </lineage>
</organism>
<dbReference type="UniPathway" id="UPA00253">
    <property type="reaction ID" value="UER00331"/>
</dbReference>
<dbReference type="GO" id="GO:0009435">
    <property type="term" value="P:NAD+ biosynthetic process"/>
    <property type="evidence" value="ECO:0007669"/>
    <property type="project" value="UniProtKB-UniPathway"/>
</dbReference>
<evidence type="ECO:0000259" key="15">
    <source>
        <dbReference type="Pfam" id="PF02749"/>
    </source>
</evidence>
<dbReference type="Pfam" id="PF01729">
    <property type="entry name" value="QRPTase_C"/>
    <property type="match status" value="1"/>
</dbReference>
<feature type="binding site" evidence="13">
    <location>
        <position position="240"/>
    </location>
    <ligand>
        <name>substrate</name>
    </ligand>
</feature>
<dbReference type="PIRSF" id="PIRSF006250">
    <property type="entry name" value="NadC_ModD"/>
    <property type="match status" value="1"/>
</dbReference>
<dbReference type="Gene3D" id="3.20.20.70">
    <property type="entry name" value="Aldolase class I"/>
    <property type="match status" value="1"/>
</dbReference>
<evidence type="ECO:0000256" key="6">
    <source>
        <dbReference type="ARBA" id="ARBA00022642"/>
    </source>
</evidence>
<dbReference type="PANTHER" id="PTHR32179:SF3">
    <property type="entry name" value="NICOTINATE-NUCLEOTIDE PYROPHOSPHORYLASE [CARBOXYLATING]"/>
    <property type="match status" value="1"/>
</dbReference>
<evidence type="ECO:0000256" key="11">
    <source>
        <dbReference type="ARBA" id="ARBA00069173"/>
    </source>
</evidence>
<comment type="similarity">
    <text evidence="3 12">Belongs to the NadC/ModD family.</text>
</comment>
<comment type="catalytic activity">
    <reaction evidence="10">
        <text>nicotinate beta-D-ribonucleotide + CO2 + diphosphate = quinolinate + 5-phospho-alpha-D-ribose 1-diphosphate + 2 H(+)</text>
        <dbReference type="Rhea" id="RHEA:12733"/>
        <dbReference type="ChEBI" id="CHEBI:15378"/>
        <dbReference type="ChEBI" id="CHEBI:16526"/>
        <dbReference type="ChEBI" id="CHEBI:29959"/>
        <dbReference type="ChEBI" id="CHEBI:33019"/>
        <dbReference type="ChEBI" id="CHEBI:57502"/>
        <dbReference type="ChEBI" id="CHEBI:58017"/>
        <dbReference type="EC" id="2.4.2.19"/>
    </reaction>
</comment>
<dbReference type="Gene3D" id="3.90.1170.20">
    <property type="entry name" value="Quinolinate phosphoribosyl transferase, N-terminal domain"/>
    <property type="match status" value="1"/>
</dbReference>
<dbReference type="InterPro" id="IPR037128">
    <property type="entry name" value="Quinolinate_PRibosylTase_N_sf"/>
</dbReference>
<dbReference type="AlphaFoldDB" id="A0A450SYZ2"/>
<evidence type="ECO:0000313" key="16">
    <source>
        <dbReference type="EMBL" id="VFJ59240.1"/>
    </source>
</evidence>
<protein>
    <recommendedName>
        <fullName evidence="11">Probable nicotinate-nucleotide pyrophosphorylase [carboxylating]</fullName>
        <ecNumber evidence="5">2.4.2.19</ecNumber>
    </recommendedName>
    <alternativeName>
        <fullName evidence="9">Quinolinate phosphoribosyltransferase [decarboxylating]</fullName>
    </alternativeName>
</protein>
<dbReference type="NCBIfam" id="TIGR00078">
    <property type="entry name" value="nadC"/>
    <property type="match status" value="1"/>
</dbReference>
<dbReference type="PANTHER" id="PTHR32179">
    <property type="entry name" value="NICOTINATE-NUCLEOTIDE PYROPHOSPHORYLASE [CARBOXYLATING]"/>
    <property type="match status" value="1"/>
</dbReference>
<evidence type="ECO:0000256" key="4">
    <source>
        <dbReference type="ARBA" id="ARBA00011218"/>
    </source>
</evidence>
<feature type="domain" description="Quinolinate phosphoribosyl transferase C-terminal" evidence="14">
    <location>
        <begin position="136"/>
        <end position="299"/>
    </location>
</feature>
<keyword evidence="6" id="KW-0662">Pyridine nucleotide biosynthesis</keyword>
<dbReference type="EMBL" id="CAADEW010000089">
    <property type="protein sequence ID" value="VFJ59240.1"/>
    <property type="molecule type" value="Genomic_DNA"/>
</dbReference>
<dbReference type="Pfam" id="PF02749">
    <property type="entry name" value="QRPTase_N"/>
    <property type="match status" value="1"/>
</dbReference>
<dbReference type="GO" id="GO:0034213">
    <property type="term" value="P:quinolinate catabolic process"/>
    <property type="evidence" value="ECO:0007669"/>
    <property type="project" value="TreeGrafter"/>
</dbReference>
<feature type="binding site" evidence="13">
    <location>
        <begin position="263"/>
        <end position="265"/>
    </location>
    <ligand>
        <name>substrate</name>
    </ligand>
</feature>
<dbReference type="CDD" id="cd01572">
    <property type="entry name" value="QPRTase"/>
    <property type="match status" value="1"/>
</dbReference>
<feature type="binding site" evidence="13">
    <location>
        <position position="219"/>
    </location>
    <ligand>
        <name>substrate</name>
    </ligand>
</feature>
<evidence type="ECO:0000259" key="14">
    <source>
        <dbReference type="Pfam" id="PF01729"/>
    </source>
</evidence>
<sequence>MGMGEDNPFARLNVKQQITRNMTTPNLPNTDDITEVVRRALVEDIGSGDITSTLLPADSSADATLISRENAVLCGGPWFDEVFRQLDDRIKTSWEVTDGTDIIPNQVICRITGPAPAMLTGERTALNFLQTLSGTATLARTYANEVRGTKTRVLDTRKTIPGLRIAQKYAVRCGGCHNHRLGLYDGILIKENHILAAGSLPMAVRLAREKNPGIPVEVEVESLEECQEALANGADIILLDNFDVKEIEEAVRVNAGRAKLEISGGVELQALRRLAETGVDYISIGALTKHIRAVDLSLRFAYKG</sequence>
<evidence type="ECO:0000256" key="3">
    <source>
        <dbReference type="ARBA" id="ARBA00009400"/>
    </source>
</evidence>
<evidence type="ECO:0000256" key="9">
    <source>
        <dbReference type="ARBA" id="ARBA00033102"/>
    </source>
</evidence>
<dbReference type="InterPro" id="IPR022412">
    <property type="entry name" value="Quinolinate_PRibosylTrfase_N"/>
</dbReference>
<feature type="binding site" evidence="13">
    <location>
        <position position="180"/>
    </location>
    <ligand>
        <name>substrate</name>
    </ligand>
</feature>
<dbReference type="FunFam" id="3.90.1170.20:FF:000001">
    <property type="entry name" value="Nicotinate-nucleotide diphosphorylase (Carboxylating)"/>
    <property type="match status" value="1"/>
</dbReference>
<gene>
    <name evidence="16" type="ORF">BECKFW1821A_GA0114235_108911</name>
    <name evidence="17" type="ORF">BECKFW1821B_GA0114236_107310</name>
</gene>
<evidence type="ECO:0000256" key="12">
    <source>
        <dbReference type="PIRNR" id="PIRNR006250"/>
    </source>
</evidence>
<feature type="binding site" evidence="13">
    <location>
        <begin position="284"/>
        <end position="286"/>
    </location>
    <ligand>
        <name>substrate</name>
    </ligand>
</feature>
<evidence type="ECO:0000256" key="7">
    <source>
        <dbReference type="ARBA" id="ARBA00022676"/>
    </source>
</evidence>
<dbReference type="EMBL" id="CAADFD010000073">
    <property type="protein sequence ID" value="VFJ62377.1"/>
    <property type="molecule type" value="Genomic_DNA"/>
</dbReference>
<evidence type="ECO:0000256" key="10">
    <source>
        <dbReference type="ARBA" id="ARBA00047445"/>
    </source>
</evidence>